<dbReference type="InterPro" id="IPR036390">
    <property type="entry name" value="WH_DNA-bd_sf"/>
</dbReference>
<dbReference type="Pfam" id="PF13730">
    <property type="entry name" value="HTH_36"/>
    <property type="match status" value="1"/>
</dbReference>
<dbReference type="EMBL" id="BTFW01000004">
    <property type="protein sequence ID" value="GMM62614.1"/>
    <property type="molecule type" value="Genomic_DNA"/>
</dbReference>
<keyword evidence="2" id="KW-1185">Reference proteome</keyword>
<dbReference type="InterPro" id="IPR036388">
    <property type="entry name" value="WH-like_DNA-bd_sf"/>
</dbReference>
<dbReference type="SUPFAM" id="SSF46785">
    <property type="entry name" value="Winged helix' DNA-binding domain"/>
    <property type="match status" value="1"/>
</dbReference>
<dbReference type="Gene3D" id="1.10.10.10">
    <property type="entry name" value="Winged helix-like DNA-binding domain superfamily/Winged helix DNA-binding domain"/>
    <property type="match status" value="1"/>
</dbReference>
<sequence length="203" mass="22456">MGGPKGRGGGGLRALWGAPSAAPSNLNPLRARGIFAARKDNHMAAKKQKDSSADLRTNEKKWTKPLMDAGWTALPSVIIENQRQLMLSPLDLNIIVYLASKWWTAEGKPFPSKTTMAKAMDVHPRTIQKHIAALEGAGYIRREERRTETGSRTNIYHLDGLIKAVAPFAVEKLAEIKDKAELAKRRQNRAGAPKLRLVQDDDE</sequence>
<gene>
    <name evidence="1" type="ORF">NUTIK01_33920</name>
</gene>
<organism evidence="1 2">
    <name type="scientific">Novosphingobium pituita</name>
    <dbReference type="NCBI Taxonomy" id="3056842"/>
    <lineage>
        <taxon>Bacteria</taxon>
        <taxon>Pseudomonadati</taxon>
        <taxon>Pseudomonadota</taxon>
        <taxon>Alphaproteobacteria</taxon>
        <taxon>Sphingomonadales</taxon>
        <taxon>Sphingomonadaceae</taxon>
        <taxon>Novosphingobium</taxon>
    </lineage>
</organism>
<proteinExistence type="predicted"/>
<comment type="caution">
    <text evidence="1">The sequence shown here is derived from an EMBL/GenBank/DDBJ whole genome shotgun (WGS) entry which is preliminary data.</text>
</comment>
<evidence type="ECO:0000313" key="1">
    <source>
        <dbReference type="EMBL" id="GMM62614.1"/>
    </source>
</evidence>
<name>A0ABQ6PCV6_9SPHN</name>
<evidence type="ECO:0008006" key="3">
    <source>
        <dbReference type="Google" id="ProtNLM"/>
    </source>
</evidence>
<reference evidence="1 2" key="1">
    <citation type="submission" date="2023-06" db="EMBL/GenBank/DDBJ databases">
        <title>Draft genome sequence of Novosphingobium sp. strain IK01.</title>
        <authorList>
            <person name="Hatamoto M."/>
            <person name="Ikarashi T."/>
            <person name="Yamaguchi T."/>
        </authorList>
    </citation>
    <scope>NUCLEOTIDE SEQUENCE [LARGE SCALE GENOMIC DNA]</scope>
    <source>
        <strain evidence="1 2">IK01</strain>
    </source>
</reference>
<accession>A0ABQ6PCV6</accession>
<evidence type="ECO:0000313" key="2">
    <source>
        <dbReference type="Proteomes" id="UP001187221"/>
    </source>
</evidence>
<protein>
    <recommendedName>
        <fullName evidence="3">Helix-turn-helix domain-containing protein</fullName>
    </recommendedName>
</protein>
<dbReference type="Proteomes" id="UP001187221">
    <property type="component" value="Unassembled WGS sequence"/>
</dbReference>